<gene>
    <name evidence="1" type="ORF">HKB16_24965</name>
</gene>
<dbReference type="AlphaFoldDB" id="A0A7Y0SMF2"/>
<reference evidence="1 2" key="1">
    <citation type="submission" date="2020-04" db="EMBL/GenBank/DDBJ databases">
        <title>Whole-genome sequencing of Vibrio spp. from China reveals different genetic environments of blaCTX-M-14 among diverse lineages.</title>
        <authorList>
            <person name="Zheng Z."/>
            <person name="Ye L."/>
            <person name="Chen S."/>
        </authorList>
    </citation>
    <scope>NUCLEOTIDE SEQUENCE [LARGE SCALE GENOMIC DNA]</scope>
    <source>
        <strain evidence="1 2">Vb0551</strain>
    </source>
</reference>
<sequence>GAELQANRKERVEVQLACQLTEVGTLKMECVSAEDDSKRWELEFEVRNKQTDDSEQVKLHPKLNECKELIARLYSGNKKSAESKEIKTLAKDLEKKLGKRDEWDFTTLRQLFDTFAQGRKRRRRSE</sequence>
<evidence type="ECO:0000313" key="1">
    <source>
        <dbReference type="EMBL" id="NMU86105.1"/>
    </source>
</evidence>
<organism evidence="1 2">
    <name type="scientific">Vibrio parahaemolyticus</name>
    <dbReference type="NCBI Taxonomy" id="670"/>
    <lineage>
        <taxon>Bacteria</taxon>
        <taxon>Pseudomonadati</taxon>
        <taxon>Pseudomonadota</taxon>
        <taxon>Gammaproteobacteria</taxon>
        <taxon>Vibrionales</taxon>
        <taxon>Vibrionaceae</taxon>
        <taxon>Vibrio</taxon>
    </lineage>
</organism>
<protein>
    <submittedName>
        <fullName evidence="1">Molecular chaperone DnaK</fullName>
    </submittedName>
</protein>
<evidence type="ECO:0000313" key="2">
    <source>
        <dbReference type="Proteomes" id="UP000518904"/>
    </source>
</evidence>
<name>A0A7Y0SMF2_VIBPH</name>
<feature type="non-terminal residue" evidence="1">
    <location>
        <position position="126"/>
    </location>
</feature>
<dbReference type="Proteomes" id="UP000518904">
    <property type="component" value="Unassembled WGS sequence"/>
</dbReference>
<accession>A0A7Y0SMF2</accession>
<dbReference type="EMBL" id="JABCLB010002364">
    <property type="protein sequence ID" value="NMU86105.1"/>
    <property type="molecule type" value="Genomic_DNA"/>
</dbReference>
<feature type="non-terminal residue" evidence="1">
    <location>
        <position position="1"/>
    </location>
</feature>
<comment type="caution">
    <text evidence="1">The sequence shown here is derived from an EMBL/GenBank/DDBJ whole genome shotgun (WGS) entry which is preliminary data.</text>
</comment>
<proteinExistence type="predicted"/>